<proteinExistence type="predicted"/>
<reference evidence="2 3" key="1">
    <citation type="submission" date="2017-09" db="EMBL/GenBank/DDBJ databases">
        <title>Depth-based differentiation of microbial function through sediment-hosted aquifers and enrichment of novel symbionts in the deep terrestrial subsurface.</title>
        <authorList>
            <person name="Probst A.J."/>
            <person name="Ladd B."/>
            <person name="Jarett J.K."/>
            <person name="Geller-Mcgrath D.E."/>
            <person name="Sieber C.M."/>
            <person name="Emerson J.B."/>
            <person name="Anantharaman K."/>
            <person name="Thomas B.C."/>
            <person name="Malmstrom R."/>
            <person name="Stieglmeier M."/>
            <person name="Klingl A."/>
            <person name="Woyke T."/>
            <person name="Ryan C.M."/>
            <person name="Banfield J.F."/>
        </authorList>
    </citation>
    <scope>NUCLEOTIDE SEQUENCE [LARGE SCALE GENOMIC DNA]</scope>
    <source>
        <strain evidence="2">CG15_BIG_FIL_POST_REV_8_21_14_020_45_12</strain>
    </source>
</reference>
<gene>
    <name evidence="2" type="ORF">COW24_02550</name>
</gene>
<protein>
    <submittedName>
        <fullName evidence="2">Uncharacterized protein</fullName>
    </submittedName>
</protein>
<accession>A0A2M7H411</accession>
<dbReference type="EMBL" id="PFGC01000033">
    <property type="protein sequence ID" value="PIW36968.1"/>
    <property type="molecule type" value="Genomic_DNA"/>
</dbReference>
<comment type="caution">
    <text evidence="2">The sequence shown here is derived from an EMBL/GenBank/DDBJ whole genome shotgun (WGS) entry which is preliminary data.</text>
</comment>
<evidence type="ECO:0000313" key="2">
    <source>
        <dbReference type="EMBL" id="PIW36968.1"/>
    </source>
</evidence>
<organism evidence="2 3">
    <name type="scientific">Candidatus Kerfeldbacteria bacterium CG15_BIG_FIL_POST_REV_8_21_14_020_45_12</name>
    <dbReference type="NCBI Taxonomy" id="2014247"/>
    <lineage>
        <taxon>Bacteria</taxon>
        <taxon>Candidatus Kerfeldiibacteriota</taxon>
    </lineage>
</organism>
<sequence length="101" mass="11456">VVMLLAVLNSRQQHDPLLIIAGTIGGIMPDLLMLIQRDHKPKPGSSWNPLAWLQNGTWWLIGKHYAFHKACHDLIRTPIRFRTGVLYQAALLIGFFVLFIA</sequence>
<dbReference type="Proteomes" id="UP000230292">
    <property type="component" value="Unassembled WGS sequence"/>
</dbReference>
<feature type="non-terminal residue" evidence="2">
    <location>
        <position position="1"/>
    </location>
</feature>
<keyword evidence="1" id="KW-1133">Transmembrane helix</keyword>
<dbReference type="AlphaFoldDB" id="A0A2M7H411"/>
<evidence type="ECO:0000256" key="1">
    <source>
        <dbReference type="SAM" id="Phobius"/>
    </source>
</evidence>
<keyword evidence="1" id="KW-0812">Transmembrane</keyword>
<feature type="transmembrane region" description="Helical" evidence="1">
    <location>
        <begin position="84"/>
        <end position="100"/>
    </location>
</feature>
<keyword evidence="1" id="KW-0472">Membrane</keyword>
<name>A0A2M7H411_9BACT</name>
<evidence type="ECO:0000313" key="3">
    <source>
        <dbReference type="Proteomes" id="UP000230292"/>
    </source>
</evidence>